<accession>A0A3E3E2K1</accession>
<name>A0A3E3E2K1_9FIRM</name>
<protein>
    <submittedName>
        <fullName evidence="1">Uncharacterized protein</fullName>
    </submittedName>
</protein>
<sequence length="68" mass="7612">MQVINEFVPYSKDIIGQSRLKEKSSIKPIVSNQEDIIDDVSKVAIMAITSMTGMVKMVSEAIIKRINE</sequence>
<proteinExistence type="predicted"/>
<dbReference type="EMBL" id="QUSM01000001">
    <property type="protein sequence ID" value="RGD75791.1"/>
    <property type="molecule type" value="Genomic_DNA"/>
</dbReference>
<organism evidence="1 2">
    <name type="scientific">Anaerofustis stercorihominis</name>
    <dbReference type="NCBI Taxonomy" id="214853"/>
    <lineage>
        <taxon>Bacteria</taxon>
        <taxon>Bacillati</taxon>
        <taxon>Bacillota</taxon>
        <taxon>Clostridia</taxon>
        <taxon>Eubacteriales</taxon>
        <taxon>Eubacteriaceae</taxon>
        <taxon>Anaerofustis</taxon>
    </lineage>
</organism>
<gene>
    <name evidence="1" type="ORF">DW687_00270</name>
</gene>
<dbReference type="Proteomes" id="UP000261212">
    <property type="component" value="Unassembled WGS sequence"/>
</dbReference>
<evidence type="ECO:0000313" key="1">
    <source>
        <dbReference type="EMBL" id="RGD75791.1"/>
    </source>
</evidence>
<reference evidence="1 2" key="1">
    <citation type="submission" date="2018-08" db="EMBL/GenBank/DDBJ databases">
        <title>A genome reference for cultivated species of the human gut microbiota.</title>
        <authorList>
            <person name="Zou Y."/>
            <person name="Xue W."/>
            <person name="Luo G."/>
        </authorList>
    </citation>
    <scope>NUCLEOTIDE SEQUENCE [LARGE SCALE GENOMIC DNA]</scope>
    <source>
        <strain evidence="1 2">AM25-6</strain>
    </source>
</reference>
<dbReference type="GeneID" id="98000896"/>
<dbReference type="AlphaFoldDB" id="A0A3E3E2K1"/>
<dbReference type="RefSeq" id="WP_007050610.1">
    <property type="nucleotide sequence ID" value="NZ_CABKNJ010000001.1"/>
</dbReference>
<evidence type="ECO:0000313" key="2">
    <source>
        <dbReference type="Proteomes" id="UP000261212"/>
    </source>
</evidence>
<comment type="caution">
    <text evidence="1">The sequence shown here is derived from an EMBL/GenBank/DDBJ whole genome shotgun (WGS) entry which is preliminary data.</text>
</comment>